<evidence type="ECO:0000313" key="1">
    <source>
        <dbReference type="EMBL" id="KAF2620127.1"/>
    </source>
</evidence>
<reference evidence="1" key="1">
    <citation type="submission" date="2019-12" db="EMBL/GenBank/DDBJ databases">
        <title>Genome sequencing and annotation of Brassica cretica.</title>
        <authorList>
            <person name="Studholme D.J."/>
            <person name="Sarris P.F."/>
        </authorList>
    </citation>
    <scope>NUCLEOTIDE SEQUENCE</scope>
    <source>
        <strain evidence="1">PFS-001/15</strain>
        <tissue evidence="1">Leaf</tissue>
    </source>
</reference>
<organism evidence="1 2">
    <name type="scientific">Brassica cretica</name>
    <name type="common">Mustard</name>
    <dbReference type="NCBI Taxonomy" id="69181"/>
    <lineage>
        <taxon>Eukaryota</taxon>
        <taxon>Viridiplantae</taxon>
        <taxon>Streptophyta</taxon>
        <taxon>Embryophyta</taxon>
        <taxon>Tracheophyta</taxon>
        <taxon>Spermatophyta</taxon>
        <taxon>Magnoliopsida</taxon>
        <taxon>eudicotyledons</taxon>
        <taxon>Gunneridae</taxon>
        <taxon>Pentapetalae</taxon>
        <taxon>rosids</taxon>
        <taxon>malvids</taxon>
        <taxon>Brassicales</taxon>
        <taxon>Brassicaceae</taxon>
        <taxon>Brassiceae</taxon>
        <taxon>Brassica</taxon>
    </lineage>
</organism>
<protein>
    <submittedName>
        <fullName evidence="1">Uncharacterized protein</fullName>
    </submittedName>
</protein>
<gene>
    <name evidence="1" type="ORF">F2Q68_00038865</name>
</gene>
<name>A0A8S9MNM6_BRACR</name>
<dbReference type="Proteomes" id="UP000712281">
    <property type="component" value="Unassembled WGS sequence"/>
</dbReference>
<dbReference type="EMBL" id="QGKW02000007">
    <property type="protein sequence ID" value="KAF2620127.1"/>
    <property type="molecule type" value="Genomic_DNA"/>
</dbReference>
<comment type="caution">
    <text evidence="1">The sequence shown here is derived from an EMBL/GenBank/DDBJ whole genome shotgun (WGS) entry which is preliminary data.</text>
</comment>
<accession>A0A8S9MNM6</accession>
<evidence type="ECO:0000313" key="2">
    <source>
        <dbReference type="Proteomes" id="UP000712281"/>
    </source>
</evidence>
<sequence>MPLDQGAIVAGFVASSAVASTAEVVVIAMPKVVAPNQIGCCSSYCGHIHNSCCFVLCDGLCFDCCDSYPDSSLDNIVVVADLRDC</sequence>
<dbReference type="AlphaFoldDB" id="A0A8S9MNM6"/>
<proteinExistence type="predicted"/>